<gene>
    <name evidence="1" type="ORF">SAMN02744040_00445</name>
</gene>
<reference evidence="2" key="1">
    <citation type="submission" date="2016-11" db="EMBL/GenBank/DDBJ databases">
        <authorList>
            <person name="Varghese N."/>
            <person name="Submissions S."/>
        </authorList>
    </citation>
    <scope>NUCLEOTIDE SEQUENCE [LARGE SCALE GENOMIC DNA]</scope>
    <source>
        <strain evidence="2">DSM 15285</strain>
    </source>
</reference>
<sequence>MVVDKNRCFIVKRYAKEMWFFFINNNSICYEVMNLDKIIENSKLIDNVKFYDVDLDEKGNIYLVCVNDKNEIWYFINSNNNWKKTILVKSYYKHDYIDCVNIFTVNNKVHIFYSIVNIQNTKYIGHYYFNGYKWIKNSLYSLKNIKSYFIDYSINGDVFFLFNKNDNNGLYLSVFSDYHKKWKDEIKLNIQNIDIIKFFVDSKCNIHLIYNDKGKIFTRILKNMQLDSKCMINENDQDINYKIFELDEMIWIVWKCENNMYCRYSVDYGVSWSDSKKIKSNLGSDVVFIENKEKMFKKIDTFGDLENRVVFGIDYIDEIYLKDISLFKKIIGFFKR</sequence>
<proteinExistence type="predicted"/>
<dbReference type="OrthoDB" id="1706352at2"/>
<evidence type="ECO:0000313" key="2">
    <source>
        <dbReference type="Proteomes" id="UP000242520"/>
    </source>
</evidence>
<dbReference type="AlphaFoldDB" id="A0A1M5PEU7"/>
<dbReference type="Proteomes" id="UP000242520">
    <property type="component" value="Unassembled WGS sequence"/>
</dbReference>
<dbReference type="RefSeq" id="WP_072723252.1">
    <property type="nucleotide sequence ID" value="NZ_FQXH01000006.1"/>
</dbReference>
<evidence type="ECO:0008006" key="3">
    <source>
        <dbReference type="Google" id="ProtNLM"/>
    </source>
</evidence>
<protein>
    <recommendedName>
        <fullName evidence="3">BNR repeat-containing family member</fullName>
    </recommendedName>
</protein>
<dbReference type="EMBL" id="FQXH01000006">
    <property type="protein sequence ID" value="SHH00296.1"/>
    <property type="molecule type" value="Genomic_DNA"/>
</dbReference>
<dbReference type="SUPFAM" id="SSF89372">
    <property type="entry name" value="Fucose-specific lectin"/>
    <property type="match status" value="1"/>
</dbReference>
<name>A0A1M5PEU7_9FIRM</name>
<accession>A0A1M5PEU7</accession>
<organism evidence="1 2">
    <name type="scientific">Tepidibacter thalassicus DSM 15285</name>
    <dbReference type="NCBI Taxonomy" id="1123350"/>
    <lineage>
        <taxon>Bacteria</taxon>
        <taxon>Bacillati</taxon>
        <taxon>Bacillota</taxon>
        <taxon>Clostridia</taxon>
        <taxon>Peptostreptococcales</taxon>
        <taxon>Peptostreptococcaceae</taxon>
        <taxon>Tepidibacter</taxon>
    </lineage>
</organism>
<dbReference type="STRING" id="1123350.SAMN02744040_00445"/>
<keyword evidence="2" id="KW-1185">Reference proteome</keyword>
<evidence type="ECO:0000313" key="1">
    <source>
        <dbReference type="EMBL" id="SHH00296.1"/>
    </source>
</evidence>